<reference evidence="14" key="1">
    <citation type="submission" date="2014-09" db="EMBL/GenBank/DDBJ databases">
        <authorList>
            <person name="Gomez-Valero L."/>
        </authorList>
    </citation>
    <scope>NUCLEOTIDE SEQUENCE [LARGE SCALE GENOMIC DNA]</scope>
    <source>
        <strain evidence="14">ATCC700992</strain>
    </source>
</reference>
<dbReference type="GO" id="GO:0009306">
    <property type="term" value="P:protein secretion"/>
    <property type="evidence" value="ECO:0007669"/>
    <property type="project" value="UniProtKB-UniRule"/>
</dbReference>
<evidence type="ECO:0000256" key="3">
    <source>
        <dbReference type="ARBA" id="ARBA00017876"/>
    </source>
</evidence>
<dbReference type="GO" id="GO:0065002">
    <property type="term" value="P:intracellular protein transmembrane transport"/>
    <property type="evidence" value="ECO:0007669"/>
    <property type="project" value="TreeGrafter"/>
</dbReference>
<sequence>MYQLILIIHVVVAVALIGLVLIQHGKGADIGAAFGSGASNTLFGSQGTGGFLFKLTGGLAMTFFVTSLMLSYLVSTQYQKAEQQAIPQQTSAPVNSVPVPVDGGNSSKKQ</sequence>
<comment type="subcellular location">
    <subcellularLocation>
        <location evidence="1 11">Cell membrane</location>
        <topology evidence="1 11">Multi-pass membrane protein</topology>
    </subcellularLocation>
</comment>
<keyword evidence="14" id="KW-1185">Reference proteome</keyword>
<dbReference type="GO" id="GO:0005886">
    <property type="term" value="C:plasma membrane"/>
    <property type="evidence" value="ECO:0007669"/>
    <property type="project" value="UniProtKB-SubCell"/>
</dbReference>
<evidence type="ECO:0000256" key="1">
    <source>
        <dbReference type="ARBA" id="ARBA00004651"/>
    </source>
</evidence>
<comment type="similarity">
    <text evidence="2 11">Belongs to the SecG family.</text>
</comment>
<dbReference type="GO" id="GO:0043952">
    <property type="term" value="P:protein transport by the Sec complex"/>
    <property type="evidence" value="ECO:0007669"/>
    <property type="project" value="TreeGrafter"/>
</dbReference>
<dbReference type="EMBL" id="LN614827">
    <property type="protein sequence ID" value="CEG58829.1"/>
    <property type="molecule type" value="Genomic_DNA"/>
</dbReference>
<dbReference type="HOGENOM" id="CLU_094156_2_0_6"/>
<evidence type="ECO:0000256" key="11">
    <source>
        <dbReference type="RuleBase" id="RU365087"/>
    </source>
</evidence>
<comment type="function">
    <text evidence="11">Involved in protein export. Participates in an early event of protein translocation.</text>
</comment>
<organism evidence="13 14">
    <name type="scientific">Legionella fallonii LLAP-10</name>
    <dbReference type="NCBI Taxonomy" id="1212491"/>
    <lineage>
        <taxon>Bacteria</taxon>
        <taxon>Pseudomonadati</taxon>
        <taxon>Pseudomonadota</taxon>
        <taxon>Gammaproteobacteria</taxon>
        <taxon>Legionellales</taxon>
        <taxon>Legionellaceae</taxon>
        <taxon>Legionella</taxon>
    </lineage>
</organism>
<keyword evidence="9 11" id="KW-0811">Translocation</keyword>
<protein>
    <recommendedName>
        <fullName evidence="3 11">Protein-export membrane protein SecG</fullName>
    </recommendedName>
</protein>
<dbReference type="NCBIfam" id="TIGR00810">
    <property type="entry name" value="secG"/>
    <property type="match status" value="1"/>
</dbReference>
<keyword evidence="4 11" id="KW-0813">Transport</keyword>
<dbReference type="Proteomes" id="UP000032430">
    <property type="component" value="Chromosome I"/>
</dbReference>
<keyword evidence="5 11" id="KW-1003">Cell membrane</keyword>
<evidence type="ECO:0000256" key="8">
    <source>
        <dbReference type="ARBA" id="ARBA00022989"/>
    </source>
</evidence>
<name>A0A098G8K6_9GAMM</name>
<dbReference type="PRINTS" id="PR01651">
    <property type="entry name" value="SECGEXPORT"/>
</dbReference>
<dbReference type="KEGG" id="lfa:LFA_3498"/>
<evidence type="ECO:0000256" key="10">
    <source>
        <dbReference type="ARBA" id="ARBA00023136"/>
    </source>
</evidence>
<dbReference type="OrthoDB" id="9813947at2"/>
<dbReference type="PANTHER" id="PTHR34182">
    <property type="entry name" value="PROTEIN-EXPORT MEMBRANE PROTEIN SECG"/>
    <property type="match status" value="1"/>
</dbReference>
<dbReference type="STRING" id="1212491.LFA_3498"/>
<comment type="caution">
    <text evidence="11">Lacks conserved residue(s) required for the propagation of feature annotation.</text>
</comment>
<evidence type="ECO:0000256" key="5">
    <source>
        <dbReference type="ARBA" id="ARBA00022475"/>
    </source>
</evidence>
<keyword evidence="10 11" id="KW-0472">Membrane</keyword>
<gene>
    <name evidence="13" type="primary">secG</name>
    <name evidence="13" type="ORF">LFA_3498</name>
</gene>
<evidence type="ECO:0000256" key="7">
    <source>
        <dbReference type="ARBA" id="ARBA00022927"/>
    </source>
</evidence>
<evidence type="ECO:0000256" key="9">
    <source>
        <dbReference type="ARBA" id="ARBA00023010"/>
    </source>
</evidence>
<accession>A0A098G8K6</accession>
<dbReference type="AlphaFoldDB" id="A0A098G8K6"/>
<dbReference type="GO" id="GO:0015450">
    <property type="term" value="F:protein-transporting ATPase activity"/>
    <property type="evidence" value="ECO:0007669"/>
    <property type="project" value="UniProtKB-UniRule"/>
</dbReference>
<dbReference type="Pfam" id="PF03840">
    <property type="entry name" value="SecG"/>
    <property type="match status" value="1"/>
</dbReference>
<dbReference type="InterPro" id="IPR004692">
    <property type="entry name" value="SecG"/>
</dbReference>
<evidence type="ECO:0000313" key="13">
    <source>
        <dbReference type="EMBL" id="CEG58829.1"/>
    </source>
</evidence>
<keyword evidence="7 11" id="KW-0653">Protein transport</keyword>
<dbReference type="RefSeq" id="WP_045097065.1">
    <property type="nucleotide sequence ID" value="NZ_LN614827.1"/>
</dbReference>
<proteinExistence type="inferred from homology"/>
<feature type="compositionally biased region" description="Polar residues" evidence="12">
    <location>
        <begin position="85"/>
        <end position="94"/>
    </location>
</feature>
<evidence type="ECO:0000256" key="12">
    <source>
        <dbReference type="SAM" id="MobiDB-lite"/>
    </source>
</evidence>
<evidence type="ECO:0000256" key="6">
    <source>
        <dbReference type="ARBA" id="ARBA00022692"/>
    </source>
</evidence>
<feature type="region of interest" description="Disordered" evidence="12">
    <location>
        <begin position="85"/>
        <end position="110"/>
    </location>
</feature>
<dbReference type="PANTHER" id="PTHR34182:SF1">
    <property type="entry name" value="PROTEIN-EXPORT MEMBRANE PROTEIN SECG"/>
    <property type="match status" value="1"/>
</dbReference>
<evidence type="ECO:0000256" key="2">
    <source>
        <dbReference type="ARBA" id="ARBA00008445"/>
    </source>
</evidence>
<evidence type="ECO:0000256" key="4">
    <source>
        <dbReference type="ARBA" id="ARBA00022448"/>
    </source>
</evidence>
<keyword evidence="8 11" id="KW-1133">Transmembrane helix</keyword>
<keyword evidence="6 11" id="KW-0812">Transmembrane</keyword>
<feature type="transmembrane region" description="Helical" evidence="11">
    <location>
        <begin position="51"/>
        <end position="74"/>
    </location>
</feature>
<evidence type="ECO:0000313" key="14">
    <source>
        <dbReference type="Proteomes" id="UP000032430"/>
    </source>
</evidence>